<proteinExistence type="predicted"/>
<evidence type="ECO:0000313" key="1">
    <source>
        <dbReference type="EMBL" id="GAI11190.1"/>
    </source>
</evidence>
<dbReference type="AlphaFoldDB" id="X1M920"/>
<reference evidence="1" key="1">
    <citation type="journal article" date="2014" name="Front. Microbiol.">
        <title>High frequency of phylogenetically diverse reductive dehalogenase-homologous genes in deep subseafloor sedimentary metagenomes.</title>
        <authorList>
            <person name="Kawai M."/>
            <person name="Futagami T."/>
            <person name="Toyoda A."/>
            <person name="Takaki Y."/>
            <person name="Nishi S."/>
            <person name="Hori S."/>
            <person name="Arai W."/>
            <person name="Tsubouchi T."/>
            <person name="Morono Y."/>
            <person name="Uchiyama I."/>
            <person name="Ito T."/>
            <person name="Fujiyama A."/>
            <person name="Inagaki F."/>
            <person name="Takami H."/>
        </authorList>
    </citation>
    <scope>NUCLEOTIDE SEQUENCE</scope>
    <source>
        <strain evidence="1">Expedition CK06-06</strain>
    </source>
</reference>
<dbReference type="InterPro" id="IPR011990">
    <property type="entry name" value="TPR-like_helical_dom_sf"/>
</dbReference>
<dbReference type="SUPFAM" id="SSF48452">
    <property type="entry name" value="TPR-like"/>
    <property type="match status" value="1"/>
</dbReference>
<feature type="non-terminal residue" evidence="1">
    <location>
        <position position="1"/>
    </location>
</feature>
<comment type="caution">
    <text evidence="1">The sequence shown here is derived from an EMBL/GenBank/DDBJ whole genome shotgun (WGS) entry which is preliminary data.</text>
</comment>
<gene>
    <name evidence="1" type="ORF">S06H3_17937</name>
</gene>
<name>X1M920_9ZZZZ</name>
<dbReference type="EMBL" id="BARV01009018">
    <property type="protein sequence ID" value="GAI11190.1"/>
    <property type="molecule type" value="Genomic_DNA"/>
</dbReference>
<accession>X1M920</accession>
<dbReference type="Gene3D" id="1.25.40.10">
    <property type="entry name" value="Tetratricopeptide repeat domain"/>
    <property type="match status" value="1"/>
</dbReference>
<organism evidence="1">
    <name type="scientific">marine sediment metagenome</name>
    <dbReference type="NCBI Taxonomy" id="412755"/>
    <lineage>
        <taxon>unclassified sequences</taxon>
        <taxon>metagenomes</taxon>
        <taxon>ecological metagenomes</taxon>
    </lineage>
</organism>
<protein>
    <submittedName>
        <fullName evidence="1">Uncharacterized protein</fullName>
    </submittedName>
</protein>
<sequence>DEAVERAGTNARAHINLLRMKPVFAQIESREQLQSLEPEYLSLVQKFPSSAEAYSALVGFYQQLGYKDLDKAIEAGEKAMKLDEENVAYAINVANLHYRKFSIYGQKPHFDKAIEVSKNALTLPDAQDKLGPRQWANRMNRISLYVFLANCYIEQILEPCEIATESQKQEWIANAEQAVHEIEQLVGSGENLYVVQWQGMLELAKGNRNVAIRKLYAIYEQLRAASVRKEFERIDSLLSYRLAKIAADIAWFKFLNLFQIIDCPLKRFVRIRETSHPCHLEGSFAPEQIQVWPKALPALISFSYSEAFESGCIFHKKITILCH</sequence>